<reference evidence="13" key="2">
    <citation type="submission" date="2025-08" db="UniProtKB">
        <authorList>
            <consortium name="RefSeq"/>
        </authorList>
    </citation>
    <scope>IDENTIFICATION</scope>
    <source>
        <tissue evidence="13">Tongue muscle</tissue>
    </source>
</reference>
<evidence type="ECO:0000256" key="6">
    <source>
        <dbReference type="ARBA" id="ARBA00023034"/>
    </source>
</evidence>
<evidence type="ECO:0000256" key="10">
    <source>
        <dbReference type="PIRNR" id="PIRNR037094"/>
    </source>
</evidence>
<dbReference type="InterPro" id="IPR011989">
    <property type="entry name" value="ARM-like"/>
</dbReference>
<dbReference type="InterPro" id="IPR016024">
    <property type="entry name" value="ARM-type_fold"/>
</dbReference>
<dbReference type="PANTHER" id="PTHR22780">
    <property type="entry name" value="ADAPTIN, ALPHA/GAMMA/EPSILON"/>
    <property type="match status" value="1"/>
</dbReference>
<comment type="subcellular location">
    <subcellularLocation>
        <location evidence="1">Cytoplasmic vesicle membrane</location>
    </subcellularLocation>
    <subcellularLocation>
        <location evidence="9">Endomembrane system</location>
        <topology evidence="9">Peripheral membrane protein</topology>
        <orientation evidence="9">Cytoplasmic side</orientation>
    </subcellularLocation>
    <subcellularLocation>
        <location evidence="2">Golgi apparatus</location>
    </subcellularLocation>
</comment>
<protein>
    <recommendedName>
        <fullName evidence="10">AP-1 complex subunit gamma</fullName>
    </recommendedName>
</protein>
<keyword evidence="8 10" id="KW-0968">Cytoplasmic vesicle</keyword>
<gene>
    <name evidence="13" type="primary">AP1G2</name>
</gene>
<dbReference type="PIRSF" id="PIRSF037094">
    <property type="entry name" value="AP1_complex_gamma"/>
    <property type="match status" value="1"/>
</dbReference>
<evidence type="ECO:0000256" key="4">
    <source>
        <dbReference type="ARBA" id="ARBA00022448"/>
    </source>
</evidence>
<dbReference type="GeneID" id="110139473"/>
<name>A0ABM4IAU4_ODOVR</name>
<dbReference type="PROSITE" id="PS50180">
    <property type="entry name" value="GAE"/>
    <property type="match status" value="1"/>
</dbReference>
<sequence>MGSAEMCRDLAPEVEKLLLQPSAYVRKKAVLTAVHMIRKVPELSDIFLPPCAQLLHERHHGILLGTVTLITELCERSPAALKHFRKVVPQLVHTLRTLVMTGCSTEHSVSGVSDPFLQVQILRLLRILGRNHEESSETMNDLLAQVATNTDASRNAGSAVLFETVLTIMDIRSAAGLRVLAVNILGRFLLNSDRNIRYVALTSLLKLVQSDHSAVQRHRPTVVECLREPDASLSRRALELSLALVNSSNVRTMTQELQGFLESCPPDLRADCASGILLAAERFAPTKRWHIDTILRVLTTAGTYVRDDAVANLIQLIGGAQELHAYSVRRLYSALAEDISQQPLVQVAAWCIGEYGDLLLEGTCEETEPLQVGPALGVHRGGTCEGRQGRPQGHSLCPPPLRKVEEDVVLALLERVLQSHMSLPATRGYALTALMKLSTRLHGDNNRICQVMSIYGSCQDVELQQRAVEYNALFRKYDHLRAAVLEKMPLVERGGPQVNEAAKESKEVAQLSEAAPVPTETQVRGPGYPWGKSMVQLPYPALTLLPSLQASKLLDLLDLLDGPSENAQHPPPLDPTPGDTLIHLLDLPCTPLPSAPIPNLKVFEREGLQLTLSFVRPPGTPTLLLITVTATNTSGGDVTHFICQVAVPKSFQLQLQAPSGDTVPAQGGLPMTQLLRILNPNKAPLRLKLRLTYDHFGQSVQEIFEVNNLPVETWQ</sequence>
<keyword evidence="7 10" id="KW-0472">Membrane</keyword>
<evidence type="ECO:0000256" key="2">
    <source>
        <dbReference type="ARBA" id="ARBA00004555"/>
    </source>
</evidence>
<dbReference type="Pfam" id="PF02883">
    <property type="entry name" value="Alpha_adaptinC2"/>
    <property type="match status" value="1"/>
</dbReference>
<dbReference type="InterPro" id="IPR008153">
    <property type="entry name" value="GAE_dom"/>
</dbReference>
<organism evidence="12 13">
    <name type="scientific">Odocoileus virginianus</name>
    <name type="common">White-tailed deer</name>
    <dbReference type="NCBI Taxonomy" id="9874"/>
    <lineage>
        <taxon>Eukaryota</taxon>
        <taxon>Metazoa</taxon>
        <taxon>Chordata</taxon>
        <taxon>Craniata</taxon>
        <taxon>Vertebrata</taxon>
        <taxon>Euteleostomi</taxon>
        <taxon>Mammalia</taxon>
        <taxon>Eutheria</taxon>
        <taxon>Laurasiatheria</taxon>
        <taxon>Artiodactyla</taxon>
        <taxon>Ruminantia</taxon>
        <taxon>Pecora</taxon>
        <taxon>Cervidae</taxon>
        <taxon>Odocoileinae</taxon>
        <taxon>Odocoileus</taxon>
    </lineage>
</organism>
<evidence type="ECO:0000256" key="9">
    <source>
        <dbReference type="ARBA" id="ARBA00029433"/>
    </source>
</evidence>
<accession>A0ABM4IAU4</accession>
<keyword evidence="4 10" id="KW-0813">Transport</keyword>
<proteinExistence type="inferred from homology"/>
<reference evidence="12" key="1">
    <citation type="journal article" date="2022" name="J. Hered.">
        <title>A De Novo Chromosome-Level Genome Assembly of the White-Tailed Deer, Odocoileus Virginianus.</title>
        <authorList>
            <person name="London E.W."/>
            <person name="Roca A.L."/>
            <person name="Novakofski J.E."/>
            <person name="Mateus-Pinilla N.E."/>
        </authorList>
    </citation>
    <scope>NUCLEOTIDE SEQUENCE [LARGE SCALE GENOMIC DNA]</scope>
</reference>
<evidence type="ECO:0000256" key="3">
    <source>
        <dbReference type="ARBA" id="ARBA00006613"/>
    </source>
</evidence>
<evidence type="ECO:0000256" key="1">
    <source>
        <dbReference type="ARBA" id="ARBA00004156"/>
    </source>
</evidence>
<evidence type="ECO:0000259" key="11">
    <source>
        <dbReference type="PROSITE" id="PS50180"/>
    </source>
</evidence>
<comment type="similarity">
    <text evidence="3 10">Belongs to the adaptor complexes large subunit family.</text>
</comment>
<feature type="domain" description="GAE" evidence="11">
    <location>
        <begin position="595"/>
        <end position="710"/>
    </location>
</feature>
<dbReference type="Pfam" id="PF01602">
    <property type="entry name" value="Adaptin_N"/>
    <property type="match status" value="1"/>
</dbReference>
<keyword evidence="5 10" id="KW-0653">Protein transport</keyword>
<dbReference type="Gene3D" id="2.60.40.1230">
    <property type="match status" value="1"/>
</dbReference>
<evidence type="ECO:0000256" key="8">
    <source>
        <dbReference type="ARBA" id="ARBA00023329"/>
    </source>
</evidence>
<dbReference type="InterPro" id="IPR050840">
    <property type="entry name" value="Adaptor_Complx_Large_Subunit"/>
</dbReference>
<dbReference type="Gene3D" id="1.25.10.10">
    <property type="entry name" value="Leucine-rich Repeat Variant"/>
    <property type="match status" value="1"/>
</dbReference>
<dbReference type="InterPro" id="IPR002553">
    <property type="entry name" value="Clathrin/coatomer_adapt-like_N"/>
</dbReference>
<evidence type="ECO:0000256" key="5">
    <source>
        <dbReference type="ARBA" id="ARBA00022927"/>
    </source>
</evidence>
<keyword evidence="12" id="KW-1185">Reference proteome</keyword>
<dbReference type="RefSeq" id="XP_070324941.1">
    <property type="nucleotide sequence ID" value="XM_070468840.1"/>
</dbReference>
<evidence type="ECO:0000313" key="12">
    <source>
        <dbReference type="Proteomes" id="UP001652640"/>
    </source>
</evidence>
<dbReference type="InterPro" id="IPR008152">
    <property type="entry name" value="Clathrin_a/b/g-adaptin_app_Ig"/>
</dbReference>
<dbReference type="Proteomes" id="UP001652640">
    <property type="component" value="Chromosome 6"/>
</dbReference>
<dbReference type="SMART" id="SM00809">
    <property type="entry name" value="Alpha_adaptinC2"/>
    <property type="match status" value="1"/>
</dbReference>
<dbReference type="SUPFAM" id="SSF49348">
    <property type="entry name" value="Clathrin adaptor appendage domain"/>
    <property type="match status" value="1"/>
</dbReference>
<evidence type="ECO:0000313" key="13">
    <source>
        <dbReference type="RefSeq" id="XP_070324941.1"/>
    </source>
</evidence>
<dbReference type="InterPro" id="IPR017107">
    <property type="entry name" value="AP1_complex_gsu"/>
</dbReference>
<dbReference type="SUPFAM" id="SSF48371">
    <property type="entry name" value="ARM repeat"/>
    <property type="match status" value="1"/>
</dbReference>
<keyword evidence="6 10" id="KW-0333">Golgi apparatus</keyword>
<dbReference type="InterPro" id="IPR013041">
    <property type="entry name" value="Clathrin_app_Ig-like_sf"/>
</dbReference>
<evidence type="ECO:0000256" key="7">
    <source>
        <dbReference type="ARBA" id="ARBA00023136"/>
    </source>
</evidence>